<sequence>MINSPVASQAFYNYTVNLAIRILLPYVTHFCYKDYALYYYFLTNRLCGKACGMLEPSDPLLYSRLANTSQMFVPQGLPVDSVGTFFFLHPNS</sequence>
<organism evidence="1 2">
    <name type="scientific">Pyxicephalus adspersus</name>
    <name type="common">African bullfrog</name>
    <dbReference type="NCBI Taxonomy" id="30357"/>
    <lineage>
        <taxon>Eukaryota</taxon>
        <taxon>Metazoa</taxon>
        <taxon>Chordata</taxon>
        <taxon>Craniata</taxon>
        <taxon>Vertebrata</taxon>
        <taxon>Euteleostomi</taxon>
        <taxon>Amphibia</taxon>
        <taxon>Batrachia</taxon>
        <taxon>Anura</taxon>
        <taxon>Neobatrachia</taxon>
        <taxon>Ranoidea</taxon>
        <taxon>Pyxicephalidae</taxon>
        <taxon>Pyxicephalinae</taxon>
        <taxon>Pyxicephalus</taxon>
    </lineage>
</organism>
<keyword evidence="2" id="KW-1185">Reference proteome</keyword>
<protein>
    <submittedName>
        <fullName evidence="1">Uncharacterized protein</fullName>
    </submittedName>
</protein>
<dbReference type="AlphaFoldDB" id="A0AAV3A6K7"/>
<evidence type="ECO:0000313" key="1">
    <source>
        <dbReference type="EMBL" id="DBA19982.1"/>
    </source>
</evidence>
<evidence type="ECO:0000313" key="2">
    <source>
        <dbReference type="Proteomes" id="UP001181693"/>
    </source>
</evidence>
<dbReference type="EMBL" id="DYDO01000008">
    <property type="protein sequence ID" value="DBA19982.1"/>
    <property type="molecule type" value="Genomic_DNA"/>
</dbReference>
<name>A0AAV3A6K7_PYXAD</name>
<proteinExistence type="predicted"/>
<comment type="caution">
    <text evidence="1">The sequence shown here is derived from an EMBL/GenBank/DDBJ whole genome shotgun (WGS) entry which is preliminary data.</text>
</comment>
<dbReference type="Proteomes" id="UP001181693">
    <property type="component" value="Unassembled WGS sequence"/>
</dbReference>
<accession>A0AAV3A6K7</accession>
<gene>
    <name evidence="1" type="ORF">GDO54_015724</name>
</gene>
<reference evidence="1" key="1">
    <citation type="thesis" date="2020" institute="ProQuest LLC" country="789 East Eisenhower Parkway, Ann Arbor, MI, USA">
        <title>Comparative Genomics and Chromosome Evolution.</title>
        <authorList>
            <person name="Mudd A.B."/>
        </authorList>
    </citation>
    <scope>NUCLEOTIDE SEQUENCE</scope>
    <source>
        <strain evidence="1">1538</strain>
        <tissue evidence="1">Blood</tissue>
    </source>
</reference>